<evidence type="ECO:0000256" key="5">
    <source>
        <dbReference type="SAM" id="Phobius"/>
    </source>
</evidence>
<protein>
    <submittedName>
        <fullName evidence="7">ABC-2 type transporter</fullName>
    </submittedName>
    <submittedName>
        <fullName evidence="8">Multidrug ABC transporter permease</fullName>
    </submittedName>
</protein>
<dbReference type="GO" id="GO:0140359">
    <property type="term" value="F:ABC-type transporter activity"/>
    <property type="evidence" value="ECO:0007669"/>
    <property type="project" value="InterPro"/>
</dbReference>
<comment type="subcellular location">
    <subcellularLocation>
        <location evidence="1">Membrane</location>
        <topology evidence="1">Multi-pass membrane protein</topology>
    </subcellularLocation>
</comment>
<evidence type="ECO:0000256" key="2">
    <source>
        <dbReference type="ARBA" id="ARBA00022692"/>
    </source>
</evidence>
<dbReference type="GO" id="GO:0016020">
    <property type="term" value="C:membrane"/>
    <property type="evidence" value="ECO:0007669"/>
    <property type="project" value="UniProtKB-SubCell"/>
</dbReference>
<dbReference type="InterPro" id="IPR013525">
    <property type="entry name" value="ABC2_TM"/>
</dbReference>
<feature type="transmembrane region" description="Helical" evidence="5">
    <location>
        <begin position="24"/>
        <end position="44"/>
    </location>
</feature>
<feature type="transmembrane region" description="Helical" evidence="5">
    <location>
        <begin position="229"/>
        <end position="250"/>
    </location>
</feature>
<dbReference type="PROSITE" id="PS51012">
    <property type="entry name" value="ABC_TM2"/>
    <property type="match status" value="1"/>
</dbReference>
<dbReference type="PANTHER" id="PTHR43229">
    <property type="entry name" value="NODULATION PROTEIN J"/>
    <property type="match status" value="1"/>
</dbReference>
<feature type="domain" description="ABC transmembrane type-2" evidence="6">
    <location>
        <begin position="24"/>
        <end position="258"/>
    </location>
</feature>
<dbReference type="RefSeq" id="WP_005811259.1">
    <property type="nucleotide sequence ID" value="NZ_CABKQQ010000029.1"/>
</dbReference>
<evidence type="ECO:0000256" key="3">
    <source>
        <dbReference type="ARBA" id="ARBA00022989"/>
    </source>
</evidence>
<dbReference type="Pfam" id="PF12698">
    <property type="entry name" value="ABC2_membrane_3"/>
    <property type="match status" value="1"/>
</dbReference>
<feature type="transmembrane region" description="Helical" evidence="5">
    <location>
        <begin position="193"/>
        <end position="217"/>
    </location>
</feature>
<evidence type="ECO:0000256" key="1">
    <source>
        <dbReference type="ARBA" id="ARBA00004141"/>
    </source>
</evidence>
<dbReference type="PATRIC" id="fig|49338.4.peg.2549"/>
<keyword evidence="2 5" id="KW-0812">Transmembrane</keyword>
<keyword evidence="3 5" id="KW-1133">Transmembrane helix</keyword>
<evidence type="ECO:0000313" key="7">
    <source>
        <dbReference type="EMBL" id="CDX02256.1"/>
    </source>
</evidence>
<reference evidence="8 9" key="2">
    <citation type="submission" date="2015-12" db="EMBL/GenBank/DDBJ databases">
        <title>Draft Genome Sequence of Desulfitobacterium hafniense Strain DH, a Sulfate-reducing Bacterium Isolated from Paddy Soils.</title>
        <authorList>
            <person name="Bao P."/>
            <person name="Zhang X."/>
            <person name="Li G."/>
        </authorList>
    </citation>
    <scope>NUCLEOTIDE SEQUENCE [LARGE SCALE GENOMIC DNA]</scope>
    <source>
        <strain evidence="8 9">DH</strain>
    </source>
</reference>
<name>A0A098B303_DESHA</name>
<gene>
    <name evidence="8" type="ORF">AT727_18130</name>
    <name evidence="7" type="ORF">DPCES_2369</name>
</gene>
<keyword evidence="4 5" id="KW-0472">Membrane</keyword>
<feature type="transmembrane region" description="Helical" evidence="5">
    <location>
        <begin position="152"/>
        <end position="172"/>
    </location>
</feature>
<dbReference type="Proteomes" id="UP000054623">
    <property type="component" value="Unassembled WGS sequence"/>
</dbReference>
<dbReference type="EMBL" id="LK996017">
    <property type="protein sequence ID" value="CDX02256.1"/>
    <property type="molecule type" value="Genomic_DNA"/>
</dbReference>
<dbReference type="OrthoDB" id="9776218at2"/>
<feature type="transmembrane region" description="Helical" evidence="5">
    <location>
        <begin position="123"/>
        <end position="146"/>
    </location>
</feature>
<feature type="transmembrane region" description="Helical" evidence="5">
    <location>
        <begin position="64"/>
        <end position="82"/>
    </location>
</feature>
<evidence type="ECO:0000259" key="6">
    <source>
        <dbReference type="PROSITE" id="PS51012"/>
    </source>
</evidence>
<dbReference type="InterPro" id="IPR047817">
    <property type="entry name" value="ABC2_TM_bact-type"/>
</dbReference>
<proteinExistence type="predicted"/>
<dbReference type="PANTHER" id="PTHR43229:SF2">
    <property type="entry name" value="NODULATION PROTEIN J"/>
    <property type="match status" value="1"/>
</dbReference>
<dbReference type="AlphaFoldDB" id="A0A098B303"/>
<evidence type="ECO:0000313" key="9">
    <source>
        <dbReference type="Proteomes" id="UP000054623"/>
    </source>
</evidence>
<evidence type="ECO:0000256" key="4">
    <source>
        <dbReference type="ARBA" id="ARBA00023136"/>
    </source>
</evidence>
<dbReference type="InterPro" id="IPR051784">
    <property type="entry name" value="Nod_factor_ABC_transporter"/>
</dbReference>
<reference evidence="7" key="1">
    <citation type="submission" date="2014-07" db="EMBL/GenBank/DDBJ databases">
        <authorList>
            <person name="Hornung V.Bastian."/>
        </authorList>
    </citation>
    <scope>NUCLEOTIDE SEQUENCE</scope>
    <source>
        <strain evidence="7">PCE-S</strain>
    </source>
</reference>
<evidence type="ECO:0000313" key="8">
    <source>
        <dbReference type="EMBL" id="KTE92628.1"/>
    </source>
</evidence>
<accession>A0A098B303</accession>
<sequence>MKELIQVLGAEMKKSHRLNFHSSLIYFSLLVWPAITYVSAYYSFKPFDLGEYSPLNRFLNAENIGLFLLTGYLGYIFFWSLVQSAWQMSFERYAGTIELIFLSPVSRLGVIYGRAAADLLAGVWLFSTFAFLAAVLVGGVHLAGWWSVPLGLLILAFSAVIWGGFLNVIFLFSRDSGFLYTILDEPMLIFSGVRIPVAALPCWGKLIALVFPLTYVLEILRDLVIEGYGFTQILPSLGVLLAVLAVLFLFSSRLVILAEKHALKTGNLNLF</sequence>
<organism evidence="7">
    <name type="scientific">Desulfitobacterium hafniense</name>
    <name type="common">Desulfitobacterium frappieri</name>
    <dbReference type="NCBI Taxonomy" id="49338"/>
    <lineage>
        <taxon>Bacteria</taxon>
        <taxon>Bacillati</taxon>
        <taxon>Bacillota</taxon>
        <taxon>Clostridia</taxon>
        <taxon>Eubacteriales</taxon>
        <taxon>Desulfitobacteriaceae</taxon>
        <taxon>Desulfitobacterium</taxon>
    </lineage>
</organism>
<dbReference type="EMBL" id="LOCK01000012">
    <property type="protein sequence ID" value="KTE92628.1"/>
    <property type="molecule type" value="Genomic_DNA"/>
</dbReference>